<gene>
    <name evidence="1" type="primary">yidD</name>
    <name evidence="1" type="ORF">OLW01_08555</name>
</gene>
<accession>A0ABY7ALA0</accession>
<dbReference type="InterPro" id="IPR002696">
    <property type="entry name" value="Membr_insert_effic_factor_YidD"/>
</dbReference>
<proteinExistence type="predicted"/>
<dbReference type="PANTHER" id="PTHR33383:SF1">
    <property type="entry name" value="MEMBRANE PROTEIN INSERTION EFFICIENCY FACTOR-RELATED"/>
    <property type="match status" value="1"/>
</dbReference>
<evidence type="ECO:0000313" key="1">
    <source>
        <dbReference type="EMBL" id="WAJ69235.1"/>
    </source>
</evidence>
<reference evidence="1" key="1">
    <citation type="submission" date="2022-10" db="EMBL/GenBank/DDBJ databases">
        <title>Catenovulum adriacola sp. nov. isolated in the Harbour of Susak.</title>
        <authorList>
            <person name="Schoch T."/>
            <person name="Reich S.J."/>
            <person name="Stoeferle S."/>
            <person name="Flaiz M."/>
            <person name="Kazda M."/>
            <person name="Riedel C.U."/>
            <person name="Duerre P."/>
        </authorList>
    </citation>
    <scope>NUCLEOTIDE SEQUENCE</scope>
    <source>
        <strain evidence="1">TS8</strain>
    </source>
</reference>
<evidence type="ECO:0000313" key="2">
    <source>
        <dbReference type="Proteomes" id="UP001163726"/>
    </source>
</evidence>
<dbReference type="Pfam" id="PF01809">
    <property type="entry name" value="YidD"/>
    <property type="match status" value="1"/>
</dbReference>
<dbReference type="NCBIfam" id="TIGR00278">
    <property type="entry name" value="membrane protein insertion efficiency factor YidD"/>
    <property type="match status" value="1"/>
</dbReference>
<protein>
    <submittedName>
        <fullName evidence="1">Membrane protein insertion efficiency factor YidD</fullName>
    </submittedName>
</protein>
<organism evidence="1 2">
    <name type="scientific">Catenovulum adriaticum</name>
    <dbReference type="NCBI Taxonomy" id="2984846"/>
    <lineage>
        <taxon>Bacteria</taxon>
        <taxon>Pseudomonadati</taxon>
        <taxon>Pseudomonadota</taxon>
        <taxon>Gammaproteobacteria</taxon>
        <taxon>Alteromonadales</taxon>
        <taxon>Alteromonadaceae</taxon>
        <taxon>Catenovulum</taxon>
    </lineage>
</organism>
<dbReference type="RefSeq" id="WP_268073427.1">
    <property type="nucleotide sequence ID" value="NZ_CP109965.1"/>
</dbReference>
<dbReference type="SMART" id="SM01234">
    <property type="entry name" value="Haemolytic"/>
    <property type="match status" value="1"/>
</dbReference>
<sequence length="74" mass="8519">MVKAWVLSAIRRYQAGGGSKRYFNLECNFTPTCSEFSAQAIEKYGLRKGIVLGYRRICRCNQPDNPDRIFDPLK</sequence>
<name>A0ABY7ALA0_9ALTE</name>
<keyword evidence="2" id="KW-1185">Reference proteome</keyword>
<dbReference type="EMBL" id="CP109965">
    <property type="protein sequence ID" value="WAJ69235.1"/>
    <property type="molecule type" value="Genomic_DNA"/>
</dbReference>
<dbReference type="Proteomes" id="UP001163726">
    <property type="component" value="Chromosome"/>
</dbReference>
<dbReference type="PANTHER" id="PTHR33383">
    <property type="entry name" value="MEMBRANE PROTEIN INSERTION EFFICIENCY FACTOR-RELATED"/>
    <property type="match status" value="1"/>
</dbReference>